<protein>
    <recommendedName>
        <fullName evidence="3">VASt domain-containing protein</fullName>
    </recommendedName>
</protein>
<keyword evidence="2" id="KW-1185">Reference proteome</keyword>
<dbReference type="OrthoDB" id="67700at2759"/>
<dbReference type="RefSeq" id="XP_013899648.1">
    <property type="nucleotide sequence ID" value="XM_014044194.1"/>
</dbReference>
<evidence type="ECO:0008006" key="3">
    <source>
        <dbReference type="Google" id="ProtNLM"/>
    </source>
</evidence>
<sequence length="197" mass="20909">MAPTPPNFTEWPADDHGKVLLHLNVGGAVDEVYQDIFGVQSALQFAWVTPPLDADALRTATAGATRKVNLAPMIPPPNPAARGSLPSGALPPHPLSQLRFDAPAGAMGSFSSEEVQLLLAHRPGSHYAVESEVFTTAMYGDKFAVLTRATLAARGPRCCVLHIVYTVADSGLPWLVRPMVISGVDGERRPAVPEAVL</sequence>
<reference evidence="1 2" key="1">
    <citation type="journal article" date="2013" name="BMC Genomics">
        <title>Reconstruction of the lipid metabolism for the microalga Monoraphidium neglectum from its genome sequence reveals characteristics suitable for biofuel production.</title>
        <authorList>
            <person name="Bogen C."/>
            <person name="Al-Dilaimi A."/>
            <person name="Albersmeier A."/>
            <person name="Wichmann J."/>
            <person name="Grundmann M."/>
            <person name="Rupp O."/>
            <person name="Lauersen K.J."/>
            <person name="Blifernez-Klassen O."/>
            <person name="Kalinowski J."/>
            <person name="Goesmann A."/>
            <person name="Mussgnug J.H."/>
            <person name="Kruse O."/>
        </authorList>
    </citation>
    <scope>NUCLEOTIDE SEQUENCE [LARGE SCALE GENOMIC DNA]</scope>
    <source>
        <strain evidence="1 2">SAG 48.87</strain>
    </source>
</reference>
<dbReference type="Proteomes" id="UP000054498">
    <property type="component" value="Unassembled WGS sequence"/>
</dbReference>
<organism evidence="1 2">
    <name type="scientific">Monoraphidium neglectum</name>
    <dbReference type="NCBI Taxonomy" id="145388"/>
    <lineage>
        <taxon>Eukaryota</taxon>
        <taxon>Viridiplantae</taxon>
        <taxon>Chlorophyta</taxon>
        <taxon>core chlorophytes</taxon>
        <taxon>Chlorophyceae</taxon>
        <taxon>CS clade</taxon>
        <taxon>Sphaeropleales</taxon>
        <taxon>Selenastraceae</taxon>
        <taxon>Monoraphidium</taxon>
    </lineage>
</organism>
<evidence type="ECO:0000313" key="2">
    <source>
        <dbReference type="Proteomes" id="UP000054498"/>
    </source>
</evidence>
<dbReference type="GeneID" id="25740211"/>
<dbReference type="AlphaFoldDB" id="A0A0D2KZN8"/>
<gene>
    <name evidence="1" type="ORF">MNEG_7335</name>
</gene>
<dbReference type="EMBL" id="KK101506">
    <property type="protein sequence ID" value="KIZ00629.1"/>
    <property type="molecule type" value="Genomic_DNA"/>
</dbReference>
<accession>A0A0D2KZN8</accession>
<evidence type="ECO:0000313" key="1">
    <source>
        <dbReference type="EMBL" id="KIZ00629.1"/>
    </source>
</evidence>
<name>A0A0D2KZN8_9CHLO</name>
<dbReference type="KEGG" id="mng:MNEG_7335"/>
<proteinExistence type="predicted"/>